<organism evidence="1 2">
    <name type="scientific">Taxus chinensis</name>
    <name type="common">Chinese yew</name>
    <name type="synonym">Taxus wallichiana var. chinensis</name>
    <dbReference type="NCBI Taxonomy" id="29808"/>
    <lineage>
        <taxon>Eukaryota</taxon>
        <taxon>Viridiplantae</taxon>
        <taxon>Streptophyta</taxon>
        <taxon>Embryophyta</taxon>
        <taxon>Tracheophyta</taxon>
        <taxon>Spermatophyta</taxon>
        <taxon>Pinopsida</taxon>
        <taxon>Pinidae</taxon>
        <taxon>Conifers II</taxon>
        <taxon>Cupressales</taxon>
        <taxon>Taxaceae</taxon>
        <taxon>Taxus</taxon>
    </lineage>
</organism>
<evidence type="ECO:0000313" key="2">
    <source>
        <dbReference type="Proteomes" id="UP000824469"/>
    </source>
</evidence>
<feature type="non-terminal residue" evidence="1">
    <location>
        <position position="78"/>
    </location>
</feature>
<dbReference type="AlphaFoldDB" id="A0AA38FVQ6"/>
<dbReference type="Proteomes" id="UP000824469">
    <property type="component" value="Unassembled WGS sequence"/>
</dbReference>
<feature type="non-terminal residue" evidence="1">
    <location>
        <position position="1"/>
    </location>
</feature>
<sequence>QNQNRNRLTATPKRLEIENAPRNNLEMNEEDHVDVENELLDEEYFVDPIGDSNIDYLDYESDEGYYESFEYSDGHTFM</sequence>
<name>A0AA38FVQ6_TAXCH</name>
<keyword evidence="2" id="KW-1185">Reference proteome</keyword>
<comment type="caution">
    <text evidence="1">The sequence shown here is derived from an EMBL/GenBank/DDBJ whole genome shotgun (WGS) entry which is preliminary data.</text>
</comment>
<proteinExistence type="predicted"/>
<evidence type="ECO:0000313" key="1">
    <source>
        <dbReference type="EMBL" id="KAH9311322.1"/>
    </source>
</evidence>
<protein>
    <submittedName>
        <fullName evidence="1">Uncharacterized protein</fullName>
    </submittedName>
</protein>
<reference evidence="1 2" key="1">
    <citation type="journal article" date="2021" name="Nat. Plants">
        <title>The Taxus genome provides insights into paclitaxel biosynthesis.</title>
        <authorList>
            <person name="Xiong X."/>
            <person name="Gou J."/>
            <person name="Liao Q."/>
            <person name="Li Y."/>
            <person name="Zhou Q."/>
            <person name="Bi G."/>
            <person name="Li C."/>
            <person name="Du R."/>
            <person name="Wang X."/>
            <person name="Sun T."/>
            <person name="Guo L."/>
            <person name="Liang H."/>
            <person name="Lu P."/>
            <person name="Wu Y."/>
            <person name="Zhang Z."/>
            <person name="Ro D.K."/>
            <person name="Shang Y."/>
            <person name="Huang S."/>
            <person name="Yan J."/>
        </authorList>
    </citation>
    <scope>NUCLEOTIDE SEQUENCE [LARGE SCALE GENOMIC DNA]</scope>
    <source>
        <strain evidence="1">Ta-2019</strain>
    </source>
</reference>
<dbReference type="EMBL" id="JAHRHJ020000006">
    <property type="protein sequence ID" value="KAH9311322.1"/>
    <property type="molecule type" value="Genomic_DNA"/>
</dbReference>
<gene>
    <name evidence="1" type="ORF">KI387_026357</name>
</gene>
<accession>A0AA38FVQ6</accession>